<keyword evidence="2" id="KW-0812">Transmembrane</keyword>
<feature type="transmembrane region" description="Helical" evidence="2">
    <location>
        <begin position="310"/>
        <end position="338"/>
    </location>
</feature>
<reference evidence="5 6" key="1">
    <citation type="submission" date="2017-07" db="EMBL/GenBank/DDBJ databases">
        <title>Genome sequencing and assembly of Paenibacillus rigui.</title>
        <authorList>
            <person name="Mayilraj S."/>
        </authorList>
    </citation>
    <scope>NUCLEOTIDE SEQUENCE [LARGE SCALE GENOMIC DNA]</scope>
    <source>
        <strain evidence="5 6">JCM 16352</strain>
    </source>
</reference>
<dbReference type="AlphaFoldDB" id="A0A229UR47"/>
<name>A0A229UR47_9BACL</name>
<sequence>MQETGRIASRAKLASKAAVKRRKKLTMWVMLALLAAVISGCGAADSSSKEAAGAQAKAIADSKSRSDAPQAAAEGSNAAKEQLATAAATAAGEAKSDANKPADSFNGGASAAGPDAYSAMDRKIIYKASLTMQVDQYAEAQSRIESAVKQAGGYILQFNENETTYEKNGNFVIKVPASGFSSLLGQLESIHPSTHKNMQGQDVSEEFVDLAARLKAKQVVESRLIAFMEKASKTDELLAFSNELGKTQEEIERIKGRMRYLEQNVAYSTIELRLTQKLGSAAVIQSQDHGPLFQRAFSALNGSAAVLTMIFQWIVIVLAAVLPVAIVAAVILVPLWLLSRTKRKKLLELRRKLSEENVETTLNRSKSEGPRETQN</sequence>
<dbReference type="Pfam" id="PF14257">
    <property type="entry name" value="DUF4349"/>
    <property type="match status" value="1"/>
</dbReference>
<feature type="signal peptide" evidence="3">
    <location>
        <begin position="1"/>
        <end position="43"/>
    </location>
</feature>
<feature type="region of interest" description="Disordered" evidence="1">
    <location>
        <begin position="60"/>
        <end position="79"/>
    </location>
</feature>
<keyword evidence="2" id="KW-1133">Transmembrane helix</keyword>
<keyword evidence="2" id="KW-0472">Membrane</keyword>
<accession>A0A229UR47</accession>
<protein>
    <recommendedName>
        <fullName evidence="4">DUF4349 domain-containing protein</fullName>
    </recommendedName>
</protein>
<dbReference type="OrthoDB" id="5381491at2"/>
<evidence type="ECO:0000256" key="2">
    <source>
        <dbReference type="SAM" id="Phobius"/>
    </source>
</evidence>
<keyword evidence="3" id="KW-0732">Signal</keyword>
<evidence type="ECO:0000313" key="6">
    <source>
        <dbReference type="Proteomes" id="UP000215509"/>
    </source>
</evidence>
<proteinExistence type="predicted"/>
<dbReference type="EMBL" id="NMQW01000017">
    <property type="protein sequence ID" value="OXM86057.1"/>
    <property type="molecule type" value="Genomic_DNA"/>
</dbReference>
<evidence type="ECO:0000313" key="5">
    <source>
        <dbReference type="EMBL" id="OXM86057.1"/>
    </source>
</evidence>
<keyword evidence="6" id="KW-1185">Reference proteome</keyword>
<gene>
    <name evidence="5" type="ORF">CF651_12630</name>
</gene>
<feature type="domain" description="DUF4349" evidence="4">
    <location>
        <begin position="122"/>
        <end position="336"/>
    </location>
</feature>
<evidence type="ECO:0000256" key="3">
    <source>
        <dbReference type="SAM" id="SignalP"/>
    </source>
</evidence>
<dbReference type="RefSeq" id="WP_094015207.1">
    <property type="nucleotide sequence ID" value="NZ_NMQW01000017.1"/>
</dbReference>
<evidence type="ECO:0000259" key="4">
    <source>
        <dbReference type="Pfam" id="PF14257"/>
    </source>
</evidence>
<feature type="region of interest" description="Disordered" evidence="1">
    <location>
        <begin position="89"/>
        <end position="111"/>
    </location>
</feature>
<comment type="caution">
    <text evidence="5">The sequence shown here is derived from an EMBL/GenBank/DDBJ whole genome shotgun (WGS) entry which is preliminary data.</text>
</comment>
<dbReference type="Proteomes" id="UP000215509">
    <property type="component" value="Unassembled WGS sequence"/>
</dbReference>
<organism evidence="5 6">
    <name type="scientific">Paenibacillus rigui</name>
    <dbReference type="NCBI Taxonomy" id="554312"/>
    <lineage>
        <taxon>Bacteria</taxon>
        <taxon>Bacillati</taxon>
        <taxon>Bacillota</taxon>
        <taxon>Bacilli</taxon>
        <taxon>Bacillales</taxon>
        <taxon>Paenibacillaceae</taxon>
        <taxon>Paenibacillus</taxon>
    </lineage>
</organism>
<evidence type="ECO:0000256" key="1">
    <source>
        <dbReference type="SAM" id="MobiDB-lite"/>
    </source>
</evidence>
<feature type="chain" id="PRO_5039362763" description="DUF4349 domain-containing protein" evidence="3">
    <location>
        <begin position="44"/>
        <end position="375"/>
    </location>
</feature>
<dbReference type="InterPro" id="IPR025645">
    <property type="entry name" value="DUF4349"/>
</dbReference>